<gene>
    <name evidence="1" type="ORF">SAMN02927900_01448</name>
</gene>
<evidence type="ECO:0000313" key="2">
    <source>
        <dbReference type="Proteomes" id="UP000199542"/>
    </source>
</evidence>
<name>A0A1G4Q7N1_9HYPH</name>
<accession>A0A1G4Q7N1</accession>
<proteinExistence type="predicted"/>
<reference evidence="1 2" key="1">
    <citation type="submission" date="2016-10" db="EMBL/GenBank/DDBJ databases">
        <authorList>
            <person name="de Groot N.N."/>
        </authorList>
    </citation>
    <scope>NUCLEOTIDE SEQUENCE [LARGE SCALE GENOMIC DNA]</scope>
    <source>
        <strain evidence="1 2">CGMCC 1.3401</strain>
    </source>
</reference>
<organism evidence="1 2">
    <name type="scientific">Rhizobium mongolense subsp. loessense</name>
    <dbReference type="NCBI Taxonomy" id="158890"/>
    <lineage>
        <taxon>Bacteria</taxon>
        <taxon>Pseudomonadati</taxon>
        <taxon>Pseudomonadota</taxon>
        <taxon>Alphaproteobacteria</taxon>
        <taxon>Hyphomicrobiales</taxon>
        <taxon>Rhizobiaceae</taxon>
        <taxon>Rhizobium/Agrobacterium group</taxon>
        <taxon>Rhizobium</taxon>
    </lineage>
</organism>
<dbReference type="Proteomes" id="UP000199542">
    <property type="component" value="Unassembled WGS sequence"/>
</dbReference>
<dbReference type="EMBL" id="FMTM01000001">
    <property type="protein sequence ID" value="SCW40613.1"/>
    <property type="molecule type" value="Genomic_DNA"/>
</dbReference>
<dbReference type="AlphaFoldDB" id="A0A1G4Q7N1"/>
<evidence type="ECO:0000313" key="1">
    <source>
        <dbReference type="EMBL" id="SCW40613.1"/>
    </source>
</evidence>
<sequence>MNEDAEQMRRDWAAEKAATLHPRPAPIPRCISFALPKIEGADDMPAAIAAILQAVTNSEIVPSEAQSVVAIIEAHRKALETEELLKRWIWKPSIGMDCFVVGYPLGLTGRVATPIWKKASIALNLNWIMTSFRCCS</sequence>
<protein>
    <submittedName>
        <fullName evidence="1">Uncharacterized protein</fullName>
    </submittedName>
</protein>